<evidence type="ECO:0000256" key="3">
    <source>
        <dbReference type="ARBA" id="ARBA00022989"/>
    </source>
</evidence>
<evidence type="ECO:0000256" key="2">
    <source>
        <dbReference type="ARBA" id="ARBA00022692"/>
    </source>
</evidence>
<sequence length="111" mass="11784">MGYFSDGLIWLLIAFFVLGGFANLVGPQGIRDGYIRWGYPIWLRFVVGILEIASAALMATVPCRLGGLVLGALIMVAAAATVIYHREWSHAAPASIALALIVLTIVSLLAG</sequence>
<organism evidence="6 7">
    <name type="scientific">Puniceibacterium antarcticum</name>
    <dbReference type="NCBI Taxonomy" id="1206336"/>
    <lineage>
        <taxon>Bacteria</taxon>
        <taxon>Pseudomonadati</taxon>
        <taxon>Pseudomonadota</taxon>
        <taxon>Alphaproteobacteria</taxon>
        <taxon>Rhodobacterales</taxon>
        <taxon>Paracoccaceae</taxon>
        <taxon>Puniceibacterium</taxon>
    </lineage>
</organism>
<protein>
    <recommendedName>
        <fullName evidence="8">DoxX family protein</fullName>
    </recommendedName>
</protein>
<comment type="caution">
    <text evidence="6">The sequence shown here is derived from an EMBL/GenBank/DDBJ whole genome shotgun (WGS) entry which is preliminary data.</text>
</comment>
<evidence type="ECO:0000313" key="6">
    <source>
        <dbReference type="EMBL" id="PIL20008.1"/>
    </source>
</evidence>
<keyword evidence="7" id="KW-1185">Reference proteome</keyword>
<feature type="transmembrane region" description="Helical" evidence="5">
    <location>
        <begin position="91"/>
        <end position="110"/>
    </location>
</feature>
<comment type="subcellular location">
    <subcellularLocation>
        <location evidence="1">Membrane</location>
        <topology evidence="1">Multi-pass membrane protein</topology>
    </subcellularLocation>
</comment>
<evidence type="ECO:0000256" key="1">
    <source>
        <dbReference type="ARBA" id="ARBA00004141"/>
    </source>
</evidence>
<dbReference type="OrthoDB" id="7595779at2"/>
<keyword evidence="4 5" id="KW-0472">Membrane</keyword>
<evidence type="ECO:0000256" key="4">
    <source>
        <dbReference type="ARBA" id="ARBA00023136"/>
    </source>
</evidence>
<gene>
    <name evidence="6" type="ORF">P775_11675</name>
</gene>
<accession>A0A2G8RG01</accession>
<dbReference type="AlphaFoldDB" id="A0A2G8RG01"/>
<keyword evidence="3 5" id="KW-1133">Transmembrane helix</keyword>
<dbReference type="Pfam" id="PF13564">
    <property type="entry name" value="DoxX_2"/>
    <property type="match status" value="1"/>
</dbReference>
<feature type="transmembrane region" description="Helical" evidence="5">
    <location>
        <begin position="37"/>
        <end position="58"/>
    </location>
</feature>
<dbReference type="InterPro" id="IPR032808">
    <property type="entry name" value="DoxX"/>
</dbReference>
<proteinExistence type="predicted"/>
<name>A0A2G8RG01_9RHOB</name>
<evidence type="ECO:0008006" key="8">
    <source>
        <dbReference type="Google" id="ProtNLM"/>
    </source>
</evidence>
<dbReference type="Proteomes" id="UP000231259">
    <property type="component" value="Unassembled WGS sequence"/>
</dbReference>
<feature type="transmembrane region" description="Helical" evidence="5">
    <location>
        <begin position="65"/>
        <end position="85"/>
    </location>
</feature>
<keyword evidence="2 5" id="KW-0812">Transmembrane</keyword>
<dbReference type="EMBL" id="AWWI01000070">
    <property type="protein sequence ID" value="PIL20008.1"/>
    <property type="molecule type" value="Genomic_DNA"/>
</dbReference>
<evidence type="ECO:0000256" key="5">
    <source>
        <dbReference type="SAM" id="Phobius"/>
    </source>
</evidence>
<dbReference type="RefSeq" id="WP_099911088.1">
    <property type="nucleotide sequence ID" value="NZ_AWWI01000070.1"/>
</dbReference>
<evidence type="ECO:0000313" key="7">
    <source>
        <dbReference type="Proteomes" id="UP000231259"/>
    </source>
</evidence>
<dbReference type="GO" id="GO:0016020">
    <property type="term" value="C:membrane"/>
    <property type="evidence" value="ECO:0007669"/>
    <property type="project" value="UniProtKB-SubCell"/>
</dbReference>
<reference evidence="6 7" key="1">
    <citation type="submission" date="2013-09" db="EMBL/GenBank/DDBJ databases">
        <title>Genome sequencing of Phaeobacter antarcticus sp. nov. SM1211.</title>
        <authorList>
            <person name="Zhang X.-Y."/>
            <person name="Liu C."/>
            <person name="Chen X.-L."/>
            <person name="Xie B.-B."/>
            <person name="Qin Q.-L."/>
            <person name="Rong J.-C."/>
            <person name="Zhang Y.-Z."/>
        </authorList>
    </citation>
    <scope>NUCLEOTIDE SEQUENCE [LARGE SCALE GENOMIC DNA]</scope>
    <source>
        <strain evidence="6 7">SM1211</strain>
    </source>
</reference>
<feature type="transmembrane region" description="Helical" evidence="5">
    <location>
        <begin position="7"/>
        <end position="25"/>
    </location>
</feature>